<proteinExistence type="inferred from homology"/>
<accession>A0A498SGD4</accession>
<dbReference type="GO" id="GO:0004252">
    <property type="term" value="F:serine-type endopeptidase activity"/>
    <property type="evidence" value="ECO:0007669"/>
    <property type="project" value="InterPro"/>
</dbReference>
<evidence type="ECO:0000313" key="4">
    <source>
        <dbReference type="EMBL" id="VBB30076.1"/>
    </source>
</evidence>
<dbReference type="PANTHER" id="PTHR13281">
    <property type="entry name" value="TRANSMEMBRANE PROTEIN 70, MITOCHONDRIAL"/>
    <property type="match status" value="1"/>
</dbReference>
<feature type="transmembrane region" description="Helical" evidence="2">
    <location>
        <begin position="67"/>
        <end position="88"/>
    </location>
</feature>
<dbReference type="GO" id="GO:0033615">
    <property type="term" value="P:mitochondrial proton-transporting ATP synthase complex assembly"/>
    <property type="evidence" value="ECO:0007669"/>
    <property type="project" value="TreeGrafter"/>
</dbReference>
<dbReference type="AlphaFoldDB" id="A0A498SGD4"/>
<evidence type="ECO:0000256" key="2">
    <source>
        <dbReference type="SAM" id="Phobius"/>
    </source>
</evidence>
<dbReference type="EMBL" id="UPTC01000777">
    <property type="protein sequence ID" value="VBB30076.1"/>
    <property type="molecule type" value="Genomic_DNA"/>
</dbReference>
<keyword evidence="2" id="KW-1133">Transmembrane helix</keyword>
<dbReference type="InterPro" id="IPR001254">
    <property type="entry name" value="Trypsin_dom"/>
</dbReference>
<dbReference type="InterPro" id="IPR045325">
    <property type="entry name" value="TMEM70/TMEM186/TMEM223"/>
</dbReference>
<dbReference type="SUPFAM" id="SSF50494">
    <property type="entry name" value="Trypsin-like serine proteases"/>
    <property type="match status" value="1"/>
</dbReference>
<comment type="similarity">
    <text evidence="1">Belongs to the TMEM70 family.</text>
</comment>
<dbReference type="OrthoDB" id="5858510at2759"/>
<sequence length="442" mass="49445">MRKFSTMRPNHDEAADISRSSTALSRAFIPLRYIPTSDLGHSILANSDKDISLKAVREGGMLSPKMVFAAKILSLSSSAVSLAMIPIISQLTTGKPEAGTITAVLDSFFIFYAFTPILLHQILVKRYVVDLYYNPYTEIFTSVHFGFLLGKKALRFRAEDVVDSNQSPDMFKIWFPLATVVFSREESSNIVTSCTGTIISTQLVLTSSHCLLNATTGGRLSEFVVTVQSLKRVKTLPAEVVEIGQTWGILKIPEIPVSTLCPPVPAPKRVAQLNVRPSLLQSSVIDIDILKLKKKKCWIVGFATTDNATEFIKQDQIHLINIQSINPVKDKPNYFWSSIVANETACWDDAGAALFCSIRNWGHLLIGIFQHLITPKKPINPQKEDEKMDMKDSCSRAIEMRFSKMTNQQKMFEAIQKFDFAAFVSIYQNCFREIPHNLTPGK</sequence>
<evidence type="ECO:0000313" key="5">
    <source>
        <dbReference type="Proteomes" id="UP000276991"/>
    </source>
</evidence>
<feature type="transmembrane region" description="Helical" evidence="2">
    <location>
        <begin position="100"/>
        <end position="119"/>
    </location>
</feature>
<keyword evidence="5" id="KW-1185">Reference proteome</keyword>
<feature type="domain" description="Peptidase S1" evidence="3">
    <location>
        <begin position="187"/>
        <end position="368"/>
    </location>
</feature>
<keyword evidence="2" id="KW-0472">Membrane</keyword>
<dbReference type="PANTHER" id="PTHR13281:SF0">
    <property type="entry name" value="TRANSMEMBRANE PROTEIN 70, MITOCHONDRIAL"/>
    <property type="match status" value="1"/>
</dbReference>
<evidence type="ECO:0000256" key="1">
    <source>
        <dbReference type="ARBA" id="ARBA00005280"/>
    </source>
</evidence>
<dbReference type="Proteomes" id="UP000276991">
    <property type="component" value="Unassembled WGS sequence"/>
</dbReference>
<dbReference type="GO" id="GO:0006508">
    <property type="term" value="P:proteolysis"/>
    <property type="evidence" value="ECO:0007669"/>
    <property type="project" value="InterPro"/>
</dbReference>
<keyword evidence="2" id="KW-0812">Transmembrane</keyword>
<name>A0A498SGD4_ACAVI</name>
<dbReference type="InterPro" id="IPR009003">
    <property type="entry name" value="Peptidase_S1_PA"/>
</dbReference>
<dbReference type="InterPro" id="IPR009724">
    <property type="entry name" value="TMEM70"/>
</dbReference>
<dbReference type="Gene3D" id="2.40.10.10">
    <property type="entry name" value="Trypsin-like serine proteases"/>
    <property type="match status" value="2"/>
</dbReference>
<dbReference type="GO" id="GO:0031966">
    <property type="term" value="C:mitochondrial membrane"/>
    <property type="evidence" value="ECO:0007669"/>
    <property type="project" value="TreeGrafter"/>
</dbReference>
<gene>
    <name evidence="4" type="ORF">NAV_LOCUS4867</name>
</gene>
<organism evidence="4 5">
    <name type="scientific">Acanthocheilonema viteae</name>
    <name type="common">Filarial nematode worm</name>
    <name type="synonym">Dipetalonema viteae</name>
    <dbReference type="NCBI Taxonomy" id="6277"/>
    <lineage>
        <taxon>Eukaryota</taxon>
        <taxon>Metazoa</taxon>
        <taxon>Ecdysozoa</taxon>
        <taxon>Nematoda</taxon>
        <taxon>Chromadorea</taxon>
        <taxon>Rhabditida</taxon>
        <taxon>Spirurina</taxon>
        <taxon>Spiruromorpha</taxon>
        <taxon>Filarioidea</taxon>
        <taxon>Onchocercidae</taxon>
        <taxon>Acanthocheilonema</taxon>
    </lineage>
</organism>
<dbReference type="STRING" id="6277.A0A498SGD4"/>
<dbReference type="Pfam" id="PF06979">
    <property type="entry name" value="TMEM70"/>
    <property type="match status" value="1"/>
</dbReference>
<dbReference type="Pfam" id="PF00089">
    <property type="entry name" value="Trypsin"/>
    <property type="match status" value="1"/>
</dbReference>
<evidence type="ECO:0000259" key="3">
    <source>
        <dbReference type="Pfam" id="PF00089"/>
    </source>
</evidence>
<reference evidence="4 5" key="1">
    <citation type="submission" date="2018-08" db="EMBL/GenBank/DDBJ databases">
        <authorList>
            <person name="Laetsch R D."/>
            <person name="Stevens L."/>
            <person name="Kumar S."/>
            <person name="Blaxter L. M."/>
        </authorList>
    </citation>
    <scope>NUCLEOTIDE SEQUENCE [LARGE SCALE GENOMIC DNA]</scope>
</reference>
<dbReference type="InterPro" id="IPR043504">
    <property type="entry name" value="Peptidase_S1_PA_chymotrypsin"/>
</dbReference>
<protein>
    <recommendedName>
        <fullName evidence="3">Peptidase S1 domain-containing protein</fullName>
    </recommendedName>
</protein>